<dbReference type="Gene3D" id="1.10.4160.10">
    <property type="entry name" value="Hydantoin permease"/>
    <property type="match status" value="1"/>
</dbReference>
<dbReference type="Pfam" id="PF02133">
    <property type="entry name" value="Transp_cyt_pur"/>
    <property type="match status" value="1"/>
</dbReference>
<protein>
    <recommendedName>
        <fullName evidence="9">Uracil permease</fullName>
    </recommendedName>
</protein>
<keyword evidence="8" id="KW-1185">Reference proteome</keyword>
<feature type="transmembrane region" description="Helical" evidence="6">
    <location>
        <begin position="370"/>
        <end position="392"/>
    </location>
</feature>
<dbReference type="GO" id="GO:0005886">
    <property type="term" value="C:plasma membrane"/>
    <property type="evidence" value="ECO:0007669"/>
    <property type="project" value="TreeGrafter"/>
</dbReference>
<dbReference type="NCBIfam" id="TIGR00800">
    <property type="entry name" value="ncs1"/>
    <property type="match status" value="1"/>
</dbReference>
<proteinExistence type="inferred from homology"/>
<dbReference type="InterPro" id="IPR045225">
    <property type="entry name" value="Uracil/uridine/allantoin_perm"/>
</dbReference>
<dbReference type="PANTHER" id="PTHR30618:SF4">
    <property type="entry name" value="ALLANTOIN PERMEASE"/>
    <property type="match status" value="1"/>
</dbReference>
<feature type="transmembrane region" description="Helical" evidence="6">
    <location>
        <begin position="101"/>
        <end position="121"/>
    </location>
</feature>
<gene>
    <name evidence="7" type="ORF">MPDQ_004555</name>
</gene>
<feature type="transmembrane region" description="Helical" evidence="6">
    <location>
        <begin position="72"/>
        <end position="95"/>
    </location>
</feature>
<comment type="subcellular location">
    <subcellularLocation>
        <location evidence="1">Membrane</location>
        <topology evidence="1">Multi-pass membrane protein</topology>
    </subcellularLocation>
</comment>
<keyword evidence="5 6" id="KW-0472">Membrane</keyword>
<comment type="caution">
    <text evidence="7">The sequence shown here is derived from an EMBL/GenBank/DDBJ whole genome shotgun (WGS) entry which is preliminary data.</text>
</comment>
<feature type="transmembrane region" description="Helical" evidence="6">
    <location>
        <begin position="322"/>
        <end position="342"/>
    </location>
</feature>
<dbReference type="PANTHER" id="PTHR30618">
    <property type="entry name" value="NCS1 FAMILY PURINE/PYRIMIDINE TRANSPORTER"/>
    <property type="match status" value="1"/>
</dbReference>
<feature type="transmembrane region" description="Helical" evidence="6">
    <location>
        <begin position="398"/>
        <end position="416"/>
    </location>
</feature>
<dbReference type="EMBL" id="VIFY01000003">
    <property type="protein sequence ID" value="TQB77155.1"/>
    <property type="molecule type" value="Genomic_DNA"/>
</dbReference>
<feature type="transmembrane region" description="Helical" evidence="6">
    <location>
        <begin position="236"/>
        <end position="255"/>
    </location>
</feature>
<evidence type="ECO:0000313" key="7">
    <source>
        <dbReference type="EMBL" id="TQB77155.1"/>
    </source>
</evidence>
<evidence type="ECO:0000256" key="1">
    <source>
        <dbReference type="ARBA" id="ARBA00004141"/>
    </source>
</evidence>
<comment type="similarity">
    <text evidence="2">Belongs to the purine-cytosine permease (2.A.39) family.</text>
</comment>
<evidence type="ECO:0000313" key="8">
    <source>
        <dbReference type="Proteomes" id="UP000319663"/>
    </source>
</evidence>
<evidence type="ECO:0000256" key="3">
    <source>
        <dbReference type="ARBA" id="ARBA00022692"/>
    </source>
</evidence>
<keyword evidence="3 6" id="KW-0812">Transmembrane</keyword>
<evidence type="ECO:0000256" key="5">
    <source>
        <dbReference type="ARBA" id="ARBA00023136"/>
    </source>
</evidence>
<dbReference type="GO" id="GO:0015205">
    <property type="term" value="F:nucleobase transmembrane transporter activity"/>
    <property type="evidence" value="ECO:0007669"/>
    <property type="project" value="TreeGrafter"/>
</dbReference>
<dbReference type="CDD" id="cd11482">
    <property type="entry name" value="SLC-NCS1sbd_NRT1-like"/>
    <property type="match status" value="1"/>
</dbReference>
<name>A0A507R581_MONPU</name>
<evidence type="ECO:0000256" key="4">
    <source>
        <dbReference type="ARBA" id="ARBA00022989"/>
    </source>
</evidence>
<sequence>MVSLRSLVSLVAVPADRENGRSAWINDDIRPLPPWRRTWTQWAYVSFWAINQICLSNWQLGSSLVSSGLSVWQTVIAVVVGKFLIAAVAVSNGYVGAEWHIGFPVWSRAVWGMYGSYVALLQRILLSLVWMAVQSWTGGLCVTAVLSSIFSGFQHLENVFPASAHMTTKQFVGWIIYNVLTVPMLYLPPEKTRTLFAVMNAVSFFTLVSIMIWALAIAKGGGPLLHQPSRLSSAELAWQIVKGITSTIGSIAVGLTNQPDYSRFARRPGDQVFGQWFSIVVFGAFMPFFGCLASSATMAIYGEAIWNPPDIVLKWLDTDYNATARAGAFFAGAGLVACQLAVNTVDNAFSGGMDTAALLPRFINIRRGSYVVLIISIAMCPWELLASAATFINVLSAYSVFLGPMCGIMVAEYWVIRRRKVKLTHLYRPSPESIYYFWKGVNWRTFLAWIVGFTPQLPGFVNAVNPGIVVPVGCTRLYYLAFPAGFAMSFLLQVLINHLCPPRGLGEIDEVDSYGTFTDDEAIRLGVVPSGHDVEGFEVAQLPKGVEKEHLGC</sequence>
<dbReference type="OrthoDB" id="2018619at2759"/>
<dbReference type="InterPro" id="IPR001248">
    <property type="entry name" value="Pur-cyt_permease"/>
</dbReference>
<dbReference type="Proteomes" id="UP000319663">
    <property type="component" value="Unassembled WGS sequence"/>
</dbReference>
<keyword evidence="4 6" id="KW-1133">Transmembrane helix</keyword>
<accession>A0A507R581</accession>
<reference evidence="7 8" key="1">
    <citation type="submission" date="2019-06" db="EMBL/GenBank/DDBJ databases">
        <title>Wine fermentation using esterase from Monascus purpureus.</title>
        <authorList>
            <person name="Geng C."/>
            <person name="Zhang Y."/>
        </authorList>
    </citation>
    <scope>NUCLEOTIDE SEQUENCE [LARGE SCALE GENOMIC DNA]</scope>
    <source>
        <strain evidence="7">HQ1</strain>
    </source>
</reference>
<dbReference type="InterPro" id="IPR012681">
    <property type="entry name" value="NCS1"/>
</dbReference>
<evidence type="ECO:0008006" key="9">
    <source>
        <dbReference type="Google" id="ProtNLM"/>
    </source>
</evidence>
<organism evidence="7 8">
    <name type="scientific">Monascus purpureus</name>
    <name type="common">Red mold</name>
    <name type="synonym">Monascus anka</name>
    <dbReference type="NCBI Taxonomy" id="5098"/>
    <lineage>
        <taxon>Eukaryota</taxon>
        <taxon>Fungi</taxon>
        <taxon>Dikarya</taxon>
        <taxon>Ascomycota</taxon>
        <taxon>Pezizomycotina</taxon>
        <taxon>Eurotiomycetes</taxon>
        <taxon>Eurotiomycetidae</taxon>
        <taxon>Eurotiales</taxon>
        <taxon>Aspergillaceae</taxon>
        <taxon>Monascus</taxon>
    </lineage>
</organism>
<feature type="transmembrane region" description="Helical" evidence="6">
    <location>
        <begin position="128"/>
        <end position="151"/>
    </location>
</feature>
<feature type="transmembrane region" description="Helical" evidence="6">
    <location>
        <begin position="171"/>
        <end position="188"/>
    </location>
</feature>
<feature type="transmembrane region" description="Helical" evidence="6">
    <location>
        <begin position="276"/>
        <end position="302"/>
    </location>
</feature>
<feature type="transmembrane region" description="Helical" evidence="6">
    <location>
        <begin position="195"/>
        <end position="216"/>
    </location>
</feature>
<dbReference type="AlphaFoldDB" id="A0A507R581"/>
<feature type="transmembrane region" description="Helical" evidence="6">
    <location>
        <begin position="477"/>
        <end position="496"/>
    </location>
</feature>
<evidence type="ECO:0000256" key="6">
    <source>
        <dbReference type="SAM" id="Phobius"/>
    </source>
</evidence>
<evidence type="ECO:0000256" key="2">
    <source>
        <dbReference type="ARBA" id="ARBA00008974"/>
    </source>
</evidence>